<dbReference type="InterPro" id="IPR028081">
    <property type="entry name" value="Leu-bd"/>
</dbReference>
<dbReference type="PANTHER" id="PTHR30483:SF6">
    <property type="entry name" value="PERIPLASMIC BINDING PROTEIN OF ABC TRANSPORTER FOR NATURAL AMINO ACIDS"/>
    <property type="match status" value="1"/>
</dbReference>
<reference evidence="7 8" key="1">
    <citation type="journal article" date="2012" name="J. Bacteriol.">
        <title>Genome sequence of Thalassospira xiamenensis type strain M-5.</title>
        <authorList>
            <person name="Lai Q."/>
            <person name="Shao Z."/>
        </authorList>
    </citation>
    <scope>NUCLEOTIDE SEQUENCE [LARGE SCALE GENOMIC DNA]</scope>
    <source>
        <strain evidence="7 8">M-5</strain>
    </source>
</reference>
<keyword evidence="2" id="KW-0813">Transport</keyword>
<keyword evidence="5" id="KW-0472">Membrane</keyword>
<feature type="transmembrane region" description="Helical" evidence="5">
    <location>
        <begin position="21"/>
        <end position="37"/>
    </location>
</feature>
<evidence type="ECO:0000256" key="1">
    <source>
        <dbReference type="ARBA" id="ARBA00010062"/>
    </source>
</evidence>
<gene>
    <name evidence="7" type="ORF">TH3_12910</name>
</gene>
<dbReference type="CDD" id="cd19983">
    <property type="entry name" value="PBP1_ABC_HAAT-like"/>
    <property type="match status" value="1"/>
</dbReference>
<evidence type="ECO:0000256" key="5">
    <source>
        <dbReference type="SAM" id="Phobius"/>
    </source>
</evidence>
<dbReference type="SUPFAM" id="SSF53822">
    <property type="entry name" value="Periplasmic binding protein-like I"/>
    <property type="match status" value="1"/>
</dbReference>
<comment type="similarity">
    <text evidence="1">Belongs to the leucine-binding protein family.</text>
</comment>
<keyword evidence="5" id="KW-0812">Transmembrane</keyword>
<dbReference type="InterPro" id="IPR000709">
    <property type="entry name" value="Leu_Ile_Val-bd"/>
</dbReference>
<organism evidence="7 8">
    <name type="scientific">Thalassospira xiamenensis M-5 = DSM 17429</name>
    <dbReference type="NCBI Taxonomy" id="1123366"/>
    <lineage>
        <taxon>Bacteria</taxon>
        <taxon>Pseudomonadati</taxon>
        <taxon>Pseudomonadota</taxon>
        <taxon>Alphaproteobacteria</taxon>
        <taxon>Rhodospirillales</taxon>
        <taxon>Thalassospiraceae</taxon>
        <taxon>Thalassospira</taxon>
    </lineage>
</organism>
<feature type="domain" description="Leucine-binding protein" evidence="6">
    <location>
        <begin position="43"/>
        <end position="379"/>
    </location>
</feature>
<dbReference type="KEGG" id="txi:TH3_12910"/>
<evidence type="ECO:0000256" key="4">
    <source>
        <dbReference type="ARBA" id="ARBA00022970"/>
    </source>
</evidence>
<dbReference type="Proteomes" id="UP000007127">
    <property type="component" value="Chromosome"/>
</dbReference>
<keyword evidence="4" id="KW-0029">Amino-acid transport</keyword>
<dbReference type="Gene3D" id="3.40.50.2300">
    <property type="match status" value="2"/>
</dbReference>
<dbReference type="InterPro" id="IPR051010">
    <property type="entry name" value="BCAA_transport"/>
</dbReference>
<evidence type="ECO:0000256" key="2">
    <source>
        <dbReference type="ARBA" id="ARBA00022448"/>
    </source>
</evidence>
<dbReference type="AlphaFoldDB" id="A0AB72UEL8"/>
<keyword evidence="5" id="KW-1133">Transmembrane helix</keyword>
<sequence>MKKQQEHASKPANGTRFSIRFSARFCTIAAAAMMLFGCDDSGPIKIGFIAGISGDGADTGIAALHAMELAAQQVNEKGGIHGRSLEIIARDDQKNPETAQAAVREFKELGVTAIIGPIISSIGMAMLPVINELDIVAISPTASAAEFTGLRDNFFRMNSTTRENADAYARRNIDKGRMRISLALDGENEAFTESWYREFLLTFDKLGGRVVSKVWFNTADTTKQDVARQLRADSPDAIIFIANGVDSAELAKEIRKIDRDIPLSTAEWAGTEQLITFGGDAVEGMELLQTYDRYATNPRYQKFVADYRQKFNEQPGYTSVLAYDAMTVLTAAMETRAPDQPLSDALVTLPPQQGLHQELMFDQFGDGKRNAYFVKIKNGQFILE</sequence>
<dbReference type="GO" id="GO:0006865">
    <property type="term" value="P:amino acid transport"/>
    <property type="evidence" value="ECO:0007669"/>
    <property type="project" value="UniProtKB-KW"/>
</dbReference>
<dbReference type="GeneID" id="31928260"/>
<evidence type="ECO:0000313" key="7">
    <source>
        <dbReference type="EMBL" id="AJD52698.1"/>
    </source>
</evidence>
<evidence type="ECO:0000256" key="3">
    <source>
        <dbReference type="ARBA" id="ARBA00022729"/>
    </source>
</evidence>
<name>A0AB72UEL8_9PROT</name>
<keyword evidence="7" id="KW-0675">Receptor</keyword>
<protein>
    <submittedName>
        <fullName evidence="7">Extracellular ligand-binding receptor</fullName>
    </submittedName>
</protein>
<evidence type="ECO:0000259" key="6">
    <source>
        <dbReference type="Pfam" id="PF13458"/>
    </source>
</evidence>
<dbReference type="Pfam" id="PF13458">
    <property type="entry name" value="Peripla_BP_6"/>
    <property type="match status" value="1"/>
</dbReference>
<keyword evidence="3" id="KW-0732">Signal</keyword>
<dbReference type="InterPro" id="IPR028082">
    <property type="entry name" value="Peripla_BP_I"/>
</dbReference>
<proteinExistence type="inferred from homology"/>
<dbReference type="EMBL" id="CP004388">
    <property type="protein sequence ID" value="AJD52698.1"/>
    <property type="molecule type" value="Genomic_DNA"/>
</dbReference>
<dbReference type="PRINTS" id="PR00337">
    <property type="entry name" value="LEUILEVALBP"/>
</dbReference>
<dbReference type="PANTHER" id="PTHR30483">
    <property type="entry name" value="LEUCINE-SPECIFIC-BINDING PROTEIN"/>
    <property type="match status" value="1"/>
</dbReference>
<evidence type="ECO:0000313" key="8">
    <source>
        <dbReference type="Proteomes" id="UP000007127"/>
    </source>
</evidence>
<dbReference type="RefSeq" id="WP_007091370.1">
    <property type="nucleotide sequence ID" value="NZ_CP004388.1"/>
</dbReference>
<accession>A0AB72UEL8</accession>